<feature type="compositionally biased region" description="Basic residues" evidence="2">
    <location>
        <begin position="206"/>
        <end position="216"/>
    </location>
</feature>
<feature type="compositionally biased region" description="Basic and acidic residues" evidence="2">
    <location>
        <begin position="191"/>
        <end position="205"/>
    </location>
</feature>
<dbReference type="PRINTS" id="PR00502">
    <property type="entry name" value="NUDIXFAMILY"/>
</dbReference>
<evidence type="ECO:0000313" key="4">
    <source>
        <dbReference type="EMBL" id="GFR40485.1"/>
    </source>
</evidence>
<dbReference type="GO" id="GO:0016787">
    <property type="term" value="F:hydrolase activity"/>
    <property type="evidence" value="ECO:0007669"/>
    <property type="project" value="UniProtKB-KW"/>
</dbReference>
<dbReference type="InterPro" id="IPR020476">
    <property type="entry name" value="Nudix_hydrolase"/>
</dbReference>
<dbReference type="Proteomes" id="UP001054857">
    <property type="component" value="Unassembled WGS sequence"/>
</dbReference>
<dbReference type="Pfam" id="PF00293">
    <property type="entry name" value="NUDIX"/>
    <property type="match status" value="1"/>
</dbReference>
<evidence type="ECO:0000256" key="2">
    <source>
        <dbReference type="SAM" id="MobiDB-lite"/>
    </source>
</evidence>
<sequence>MLSAGARTLVSSRCNRRVANTACMAGQYTYQYPRPALTVDTVIVSRPNGGTPAQLLLIKRKNPPFKDCWALPGGFVDEGESLDSAAGRELQEETSVDPGQVALTQVGAFGDPGRDPRGWTVTVAYAALVPSTQLGVKAADDAKDARWFPVGSLPPLAFDHKLVVRSALRHLAASSEAQQAEAGLPASLEEAATKLDGPWRTEEHHPPRRTKGQHGG</sequence>
<evidence type="ECO:0000256" key="1">
    <source>
        <dbReference type="ARBA" id="ARBA00022801"/>
    </source>
</evidence>
<dbReference type="CDD" id="cd18873">
    <property type="entry name" value="NUDIX_NadM_like"/>
    <property type="match status" value="1"/>
</dbReference>
<dbReference type="AlphaFoldDB" id="A0AAD3DEU7"/>
<dbReference type="PANTHER" id="PTHR43736">
    <property type="entry name" value="ADP-RIBOSE PYROPHOSPHATASE"/>
    <property type="match status" value="1"/>
</dbReference>
<feature type="domain" description="Nudix hydrolase" evidence="3">
    <location>
        <begin position="34"/>
        <end position="170"/>
    </location>
</feature>
<proteinExistence type="predicted"/>
<dbReference type="InterPro" id="IPR015797">
    <property type="entry name" value="NUDIX_hydrolase-like_dom_sf"/>
</dbReference>
<feature type="region of interest" description="Disordered" evidence="2">
    <location>
        <begin position="177"/>
        <end position="216"/>
    </location>
</feature>
<gene>
    <name evidence="4" type="ORF">Agub_g1052</name>
</gene>
<dbReference type="PROSITE" id="PS51462">
    <property type="entry name" value="NUDIX"/>
    <property type="match status" value="1"/>
</dbReference>
<evidence type="ECO:0000313" key="5">
    <source>
        <dbReference type="Proteomes" id="UP001054857"/>
    </source>
</evidence>
<reference evidence="4 5" key="1">
    <citation type="journal article" date="2021" name="Sci. Rep.">
        <title>Genome sequencing of the multicellular alga Astrephomene provides insights into convergent evolution of germ-soma differentiation.</title>
        <authorList>
            <person name="Yamashita S."/>
            <person name="Yamamoto K."/>
            <person name="Matsuzaki R."/>
            <person name="Suzuki S."/>
            <person name="Yamaguchi H."/>
            <person name="Hirooka S."/>
            <person name="Minakuchi Y."/>
            <person name="Miyagishima S."/>
            <person name="Kawachi M."/>
            <person name="Toyoda A."/>
            <person name="Nozaki H."/>
        </authorList>
    </citation>
    <scope>NUCLEOTIDE SEQUENCE [LARGE SCALE GENOMIC DNA]</scope>
    <source>
        <strain evidence="4 5">NIES-4017</strain>
    </source>
</reference>
<protein>
    <recommendedName>
        <fullName evidence="3">Nudix hydrolase domain-containing protein</fullName>
    </recommendedName>
</protein>
<dbReference type="InterPro" id="IPR000086">
    <property type="entry name" value="NUDIX_hydrolase_dom"/>
</dbReference>
<dbReference type="Gene3D" id="3.90.79.10">
    <property type="entry name" value="Nucleoside Triphosphate Pyrophosphohydrolase"/>
    <property type="match status" value="1"/>
</dbReference>
<dbReference type="EMBL" id="BMAR01000001">
    <property type="protein sequence ID" value="GFR40485.1"/>
    <property type="molecule type" value="Genomic_DNA"/>
</dbReference>
<keyword evidence="5" id="KW-1185">Reference proteome</keyword>
<evidence type="ECO:0000259" key="3">
    <source>
        <dbReference type="PROSITE" id="PS51462"/>
    </source>
</evidence>
<name>A0AAD3DEU7_9CHLO</name>
<keyword evidence="1" id="KW-0378">Hydrolase</keyword>
<accession>A0AAD3DEU7</accession>
<comment type="caution">
    <text evidence="4">The sequence shown here is derived from an EMBL/GenBank/DDBJ whole genome shotgun (WGS) entry which is preliminary data.</text>
</comment>
<dbReference type="PANTHER" id="PTHR43736:SF5">
    <property type="entry name" value="NUDIX HYDROLASE DOMAIN-CONTAINING PROTEIN"/>
    <property type="match status" value="1"/>
</dbReference>
<organism evidence="4 5">
    <name type="scientific">Astrephomene gubernaculifera</name>
    <dbReference type="NCBI Taxonomy" id="47775"/>
    <lineage>
        <taxon>Eukaryota</taxon>
        <taxon>Viridiplantae</taxon>
        <taxon>Chlorophyta</taxon>
        <taxon>core chlorophytes</taxon>
        <taxon>Chlorophyceae</taxon>
        <taxon>CS clade</taxon>
        <taxon>Chlamydomonadales</taxon>
        <taxon>Astrephomenaceae</taxon>
        <taxon>Astrephomene</taxon>
    </lineage>
</organism>
<dbReference type="SUPFAM" id="SSF55811">
    <property type="entry name" value="Nudix"/>
    <property type="match status" value="1"/>
</dbReference>